<feature type="region of interest" description="Disordered" evidence="1">
    <location>
        <begin position="1"/>
        <end position="20"/>
    </location>
</feature>
<evidence type="ECO:0000256" key="1">
    <source>
        <dbReference type="SAM" id="MobiDB-lite"/>
    </source>
</evidence>
<reference evidence="3 4" key="1">
    <citation type="submission" date="2024-07" db="EMBL/GenBank/DDBJ databases">
        <title>Description of Labrys sedimenti sp. nov., isolated from a diclofenac-degrading enrichment culture.</title>
        <authorList>
            <person name="Tancsics A."/>
            <person name="Csepanyi A."/>
        </authorList>
    </citation>
    <scope>NUCLEOTIDE SEQUENCE [LARGE SCALE GENOMIC DNA]</scope>
    <source>
        <strain evidence="3 4">LMG 23578</strain>
    </source>
</reference>
<dbReference type="EMBL" id="JBFNQD010000006">
    <property type="protein sequence ID" value="MEW9307580.1"/>
    <property type="molecule type" value="Genomic_DNA"/>
</dbReference>
<evidence type="ECO:0000259" key="2">
    <source>
        <dbReference type="SMART" id="SM00953"/>
    </source>
</evidence>
<keyword evidence="4" id="KW-1185">Reference proteome</keyword>
<dbReference type="InterPro" id="IPR014914">
    <property type="entry name" value="RES_dom"/>
</dbReference>
<comment type="caution">
    <text evidence="3">The sequence shown here is derived from an EMBL/GenBank/DDBJ whole genome shotgun (WGS) entry which is preliminary data.</text>
</comment>
<dbReference type="SMART" id="SM00953">
    <property type="entry name" value="RES"/>
    <property type="match status" value="1"/>
</dbReference>
<evidence type="ECO:0000313" key="3">
    <source>
        <dbReference type="EMBL" id="MEW9307580.1"/>
    </source>
</evidence>
<dbReference type="Proteomes" id="UP001555786">
    <property type="component" value="Unassembled WGS sequence"/>
</dbReference>
<dbReference type="RefSeq" id="WP_311942077.1">
    <property type="nucleotide sequence ID" value="NZ_JAVSCS010000035.1"/>
</dbReference>
<organism evidence="3 4">
    <name type="scientific">Labrys neptuniae</name>
    <dbReference type="NCBI Taxonomy" id="376174"/>
    <lineage>
        <taxon>Bacteria</taxon>
        <taxon>Pseudomonadati</taxon>
        <taxon>Pseudomonadota</taxon>
        <taxon>Alphaproteobacteria</taxon>
        <taxon>Hyphomicrobiales</taxon>
        <taxon>Xanthobacteraceae</taxon>
        <taxon>Labrys</taxon>
    </lineage>
</organism>
<feature type="domain" description="RES" evidence="2">
    <location>
        <begin position="50"/>
        <end position="196"/>
    </location>
</feature>
<evidence type="ECO:0000313" key="4">
    <source>
        <dbReference type="Proteomes" id="UP001555786"/>
    </source>
</evidence>
<accession>A0ABV3PPK5</accession>
<name>A0ABV3PPK5_9HYPH</name>
<sequence>MVRGALRLAKARPATPAPPSQLAAKTAMMTWPKGQVIHRIHLDRYGAAQFNPGLAGNARFSPIKDREGGPIPTLYGGTSFECAAMETVFHDVPFTARLKTLDKARLAGQVHSRLEPRQDLLLVDLSATALRRLGLRRTQLIDTEKDRYPGTRAWAAAFHAALPDVQGLCWVSRQDDRALALVLFGDRLPGDVLAPAGEPRAVLGSADALTELTVLADRIGVKLVAGRA</sequence>
<protein>
    <submittedName>
        <fullName evidence="3">RES family NAD+ phosphorylase</fullName>
    </submittedName>
</protein>
<proteinExistence type="predicted"/>
<dbReference type="Pfam" id="PF08808">
    <property type="entry name" value="RES"/>
    <property type="match status" value="1"/>
</dbReference>
<gene>
    <name evidence="3" type="ORF">ABXS05_18650</name>
</gene>